<comment type="caution">
    <text evidence="1">The sequence shown here is derived from an EMBL/GenBank/DDBJ whole genome shotgun (WGS) entry which is preliminary data.</text>
</comment>
<dbReference type="Proteomes" id="UP001556692">
    <property type="component" value="Unassembled WGS sequence"/>
</dbReference>
<gene>
    <name evidence="1" type="ORF">ABGN05_04320</name>
</gene>
<protein>
    <recommendedName>
        <fullName evidence="3">BrnA antitoxin family protein</fullName>
    </recommendedName>
</protein>
<evidence type="ECO:0008006" key="3">
    <source>
        <dbReference type="Google" id="ProtNLM"/>
    </source>
</evidence>
<name>A0ABV3SDS4_9HYPH</name>
<evidence type="ECO:0000313" key="2">
    <source>
        <dbReference type="Proteomes" id="UP001556692"/>
    </source>
</evidence>
<accession>A0ABV3SDS4</accession>
<dbReference type="RefSeq" id="WP_367952746.1">
    <property type="nucleotide sequence ID" value="NZ_JBDPGJ010000001.1"/>
</dbReference>
<reference evidence="1 2" key="1">
    <citation type="submission" date="2024-05" db="EMBL/GenBank/DDBJ databases">
        <authorList>
            <person name="Jiang F."/>
        </authorList>
    </citation>
    <scope>NUCLEOTIDE SEQUENCE [LARGE SCALE GENOMIC DNA]</scope>
    <source>
        <strain evidence="1 2">LZ166</strain>
    </source>
</reference>
<evidence type="ECO:0000313" key="1">
    <source>
        <dbReference type="EMBL" id="MEX0404884.1"/>
    </source>
</evidence>
<keyword evidence="2" id="KW-1185">Reference proteome</keyword>
<proteinExistence type="predicted"/>
<sequence>MRLAGELHHAPDAPLGESLGADFWSKAEVEGPKRPRSVHLKLDPEVFEYFYSEAGGKGHLTKMQKVLKAYADAHRD</sequence>
<dbReference type="EMBL" id="JBDPGJ010000001">
    <property type="protein sequence ID" value="MEX0404884.1"/>
    <property type="molecule type" value="Genomic_DNA"/>
</dbReference>
<organism evidence="1 2">
    <name type="scientific">Aquibium pacificus</name>
    <dbReference type="NCBI Taxonomy" id="3153579"/>
    <lineage>
        <taxon>Bacteria</taxon>
        <taxon>Pseudomonadati</taxon>
        <taxon>Pseudomonadota</taxon>
        <taxon>Alphaproteobacteria</taxon>
        <taxon>Hyphomicrobiales</taxon>
        <taxon>Phyllobacteriaceae</taxon>
        <taxon>Aquibium</taxon>
    </lineage>
</organism>